<organism evidence="3 4">
    <name type="scientific">Tetrahymena thermophila (strain SB210)</name>
    <dbReference type="NCBI Taxonomy" id="312017"/>
    <lineage>
        <taxon>Eukaryota</taxon>
        <taxon>Sar</taxon>
        <taxon>Alveolata</taxon>
        <taxon>Ciliophora</taxon>
        <taxon>Intramacronucleata</taxon>
        <taxon>Oligohymenophorea</taxon>
        <taxon>Hymenostomatida</taxon>
        <taxon>Tetrahymenina</taxon>
        <taxon>Tetrahymenidae</taxon>
        <taxon>Tetrahymena</taxon>
    </lineage>
</organism>
<gene>
    <name evidence="3" type="ORF">TTHERM_00470540</name>
</gene>
<proteinExistence type="predicted"/>
<dbReference type="GO" id="GO:0031965">
    <property type="term" value="C:nuclear membrane"/>
    <property type="evidence" value="ECO:0007669"/>
    <property type="project" value="InterPro"/>
</dbReference>
<sequence>MLIFFVCFTYLAIIIFNNLSNQYFYIFFKISCIKSFKFNLKLFIINHFCKQILCKQYKSSHFQHKHILLDLNNQIFNQNFIYKNQNNLIQSKFQYLQQQQNLNLFELKWQLIEILFQFFCFSLFAQSKYGIQKYLIILDLLENLFGYQNFLQLKIVNQIFKLLVKLQIGRNKMGSKKKQNQTVKCLKCNENNSIHWATCPTCKQNSNSFQGNLASQRNRNIVSDINIKGSKQNQIEKYEERSLKNADQNQYSIVNQYSQFNFKFSKSFFKYSIMIIVLTLTLCILIHDMNGLRQKDLQVIINEIDQCSMNYDNHDCEKVISSSKITKEWKQMCIQWKICKDKDPYSEVQILKIMTLYFAGIMSLSFDQMNGKAIGIVLFIYFFGIILKHFLSCLCPRRKQ</sequence>
<reference evidence="4" key="1">
    <citation type="journal article" date="2006" name="PLoS Biol.">
        <title>Macronuclear genome sequence of the ciliate Tetrahymena thermophila, a model eukaryote.</title>
        <authorList>
            <person name="Eisen J.A."/>
            <person name="Coyne R.S."/>
            <person name="Wu M."/>
            <person name="Wu D."/>
            <person name="Thiagarajan M."/>
            <person name="Wortman J.R."/>
            <person name="Badger J.H."/>
            <person name="Ren Q."/>
            <person name="Amedeo P."/>
            <person name="Jones K.M."/>
            <person name="Tallon L.J."/>
            <person name="Delcher A.L."/>
            <person name="Salzberg S.L."/>
            <person name="Silva J.C."/>
            <person name="Haas B.J."/>
            <person name="Majoros W.H."/>
            <person name="Farzad M."/>
            <person name="Carlton J.M."/>
            <person name="Smith R.K. Jr."/>
            <person name="Garg J."/>
            <person name="Pearlman R.E."/>
            <person name="Karrer K.M."/>
            <person name="Sun L."/>
            <person name="Manning G."/>
            <person name="Elde N.C."/>
            <person name="Turkewitz A.P."/>
            <person name="Asai D.J."/>
            <person name="Wilkes D.E."/>
            <person name="Wang Y."/>
            <person name="Cai H."/>
            <person name="Collins K."/>
            <person name="Stewart B.A."/>
            <person name="Lee S.R."/>
            <person name="Wilamowska K."/>
            <person name="Weinberg Z."/>
            <person name="Ruzzo W.L."/>
            <person name="Wloga D."/>
            <person name="Gaertig J."/>
            <person name="Frankel J."/>
            <person name="Tsao C.-C."/>
            <person name="Gorovsky M.A."/>
            <person name="Keeling P.J."/>
            <person name="Waller R.F."/>
            <person name="Patron N.J."/>
            <person name="Cherry J.M."/>
            <person name="Stover N.A."/>
            <person name="Krieger C.J."/>
            <person name="del Toro C."/>
            <person name="Ryder H.F."/>
            <person name="Williamson S.C."/>
            <person name="Barbeau R.A."/>
            <person name="Hamilton E.P."/>
            <person name="Orias E."/>
        </authorList>
    </citation>
    <scope>NUCLEOTIDE SEQUENCE [LARGE SCALE GENOMIC DNA]</scope>
    <source>
        <strain evidence="4">SB210</strain>
    </source>
</reference>
<evidence type="ECO:0000313" key="4">
    <source>
        <dbReference type="Proteomes" id="UP000009168"/>
    </source>
</evidence>
<name>I7M011_TETTS</name>
<dbReference type="RefSeq" id="XP_001032944.2">
    <property type="nucleotide sequence ID" value="XM_001032944.2"/>
</dbReference>
<dbReference type="AlphaFoldDB" id="I7M011"/>
<evidence type="ECO:0000259" key="2">
    <source>
        <dbReference type="Pfam" id="PF10104"/>
    </source>
</evidence>
<dbReference type="InterPro" id="IPR018767">
    <property type="entry name" value="Brl1/Brr6_dom"/>
</dbReference>
<dbReference type="Pfam" id="PF10104">
    <property type="entry name" value="Brr6_like_C_C"/>
    <property type="match status" value="1"/>
</dbReference>
<feature type="transmembrane region" description="Helical" evidence="1">
    <location>
        <begin position="268"/>
        <end position="286"/>
    </location>
</feature>
<dbReference type="GeneID" id="7843516"/>
<dbReference type="Proteomes" id="UP000009168">
    <property type="component" value="Unassembled WGS sequence"/>
</dbReference>
<dbReference type="GO" id="GO:0055088">
    <property type="term" value="P:lipid homeostasis"/>
    <property type="evidence" value="ECO:0007669"/>
    <property type="project" value="InterPro"/>
</dbReference>
<evidence type="ECO:0000256" key="1">
    <source>
        <dbReference type="SAM" id="Phobius"/>
    </source>
</evidence>
<dbReference type="KEGG" id="tet:TTHERM_00470540"/>
<accession>I7M011</accession>
<dbReference type="EMBL" id="GG662622">
    <property type="protein sequence ID" value="EAR85281.2"/>
    <property type="molecule type" value="Genomic_DNA"/>
</dbReference>
<keyword evidence="1" id="KW-0472">Membrane</keyword>
<protein>
    <submittedName>
        <fullName evidence="3">Di-sulfide bridge nucleocytoplasmic transport domain protein</fullName>
    </submittedName>
</protein>
<feature type="transmembrane region" description="Helical" evidence="1">
    <location>
        <begin position="372"/>
        <end position="391"/>
    </location>
</feature>
<dbReference type="InParanoid" id="I7M011"/>
<keyword evidence="1" id="KW-1133">Transmembrane helix</keyword>
<evidence type="ECO:0000313" key="3">
    <source>
        <dbReference type="EMBL" id="EAR85281.2"/>
    </source>
</evidence>
<keyword evidence="1" id="KW-0812">Transmembrane</keyword>
<feature type="domain" description="Brl1/Brr6" evidence="2">
    <location>
        <begin position="268"/>
        <end position="390"/>
    </location>
</feature>
<keyword evidence="4" id="KW-1185">Reference proteome</keyword>